<keyword evidence="1" id="KW-1185">Reference proteome</keyword>
<evidence type="ECO:0000313" key="2">
    <source>
        <dbReference type="WBParaSite" id="PgR008_g064_t01"/>
    </source>
</evidence>
<protein>
    <submittedName>
        <fullName evidence="2">Heme transporter hrg-1</fullName>
    </submittedName>
</protein>
<proteinExistence type="predicted"/>
<dbReference type="WBParaSite" id="PgR008_g064_t01">
    <property type="protein sequence ID" value="PgR008_g064_t01"/>
    <property type="gene ID" value="PgR008_g064"/>
</dbReference>
<dbReference type="Proteomes" id="UP000887569">
    <property type="component" value="Unplaced"/>
</dbReference>
<organism evidence="1 2">
    <name type="scientific">Parascaris univalens</name>
    <name type="common">Nematode worm</name>
    <dbReference type="NCBI Taxonomy" id="6257"/>
    <lineage>
        <taxon>Eukaryota</taxon>
        <taxon>Metazoa</taxon>
        <taxon>Ecdysozoa</taxon>
        <taxon>Nematoda</taxon>
        <taxon>Chromadorea</taxon>
        <taxon>Rhabditida</taxon>
        <taxon>Spirurina</taxon>
        <taxon>Ascaridomorpha</taxon>
        <taxon>Ascaridoidea</taxon>
        <taxon>Ascarididae</taxon>
        <taxon>Parascaris</taxon>
    </lineage>
</organism>
<reference evidence="2" key="1">
    <citation type="submission" date="2022-11" db="UniProtKB">
        <authorList>
            <consortium name="WormBaseParasite"/>
        </authorList>
    </citation>
    <scope>IDENTIFICATION</scope>
</reference>
<evidence type="ECO:0000313" key="1">
    <source>
        <dbReference type="Proteomes" id="UP000887569"/>
    </source>
</evidence>
<accession>A0A915AHI5</accession>
<sequence>MCQKSRLLKLSKILQRYLILELEYHNVGVVKFGGRNLSVMCAFTLQEGIFRLLLTKNYSAFVCC</sequence>
<name>A0A915AHI5_PARUN</name>
<dbReference type="AlphaFoldDB" id="A0A915AHI5"/>